<dbReference type="HOGENOM" id="CLU_1404415_0_0_1"/>
<evidence type="ECO:0000256" key="3">
    <source>
        <dbReference type="ARBA" id="ARBA00023125"/>
    </source>
</evidence>
<reference evidence="6" key="2">
    <citation type="submission" date="2013-04" db="UniProtKB">
        <authorList>
            <consortium name="EnsemblPlants"/>
        </authorList>
    </citation>
    <scope>IDENTIFICATION</scope>
</reference>
<keyword evidence="4" id="KW-0804">Transcription</keyword>
<evidence type="ECO:0000313" key="7">
    <source>
        <dbReference type="Proteomes" id="UP000006038"/>
    </source>
</evidence>
<dbReference type="OMA" id="CHASPLY"/>
<dbReference type="PANTHER" id="PTHR34397:SF17">
    <property type="entry name" value="OS08G0290200 PROTEIN"/>
    <property type="match status" value="1"/>
</dbReference>
<dbReference type="SUPFAM" id="SSF101936">
    <property type="entry name" value="DNA-binding pseudobarrel domain"/>
    <property type="match status" value="1"/>
</dbReference>
<dbReference type="AlphaFoldDB" id="J3L2M2"/>
<dbReference type="PANTHER" id="PTHR34397">
    <property type="entry name" value="OS05G0237600 PROTEIN"/>
    <property type="match status" value="1"/>
</dbReference>
<sequence length="194" mass="21067">MAESIHAMPLAAVAPPVVGKRCCFLAQPAGRVAPAWIREVMLPSLALPSRVPLHFIGEKMLTASDVAPQQNRISIPIGMRRHLLPLLSPDECAAANLVEVELKLARWSGSNGVIIKGEGFSAFFRDCALKSDDTVEIWVFRRSPCVHLFGVDMQPANGPMHIVIAKTHVGNILLPPALPLPAPVVDEVIVMHER</sequence>
<keyword evidence="5" id="KW-0539">Nucleus</keyword>
<dbReference type="GO" id="GO:0005634">
    <property type="term" value="C:nucleus"/>
    <property type="evidence" value="ECO:0007669"/>
    <property type="project" value="UniProtKB-SubCell"/>
</dbReference>
<dbReference type="GO" id="GO:0003677">
    <property type="term" value="F:DNA binding"/>
    <property type="evidence" value="ECO:0007669"/>
    <property type="project" value="UniProtKB-KW"/>
</dbReference>
<evidence type="ECO:0000256" key="1">
    <source>
        <dbReference type="ARBA" id="ARBA00004123"/>
    </source>
</evidence>
<reference evidence="6" key="1">
    <citation type="journal article" date="2013" name="Nat. Commun.">
        <title>Whole-genome sequencing of Oryza brachyantha reveals mechanisms underlying Oryza genome evolution.</title>
        <authorList>
            <person name="Chen J."/>
            <person name="Huang Q."/>
            <person name="Gao D."/>
            <person name="Wang J."/>
            <person name="Lang Y."/>
            <person name="Liu T."/>
            <person name="Li B."/>
            <person name="Bai Z."/>
            <person name="Luis Goicoechea J."/>
            <person name="Liang C."/>
            <person name="Chen C."/>
            <person name="Zhang W."/>
            <person name="Sun S."/>
            <person name="Liao Y."/>
            <person name="Zhang X."/>
            <person name="Yang L."/>
            <person name="Song C."/>
            <person name="Wang M."/>
            <person name="Shi J."/>
            <person name="Liu G."/>
            <person name="Liu J."/>
            <person name="Zhou H."/>
            <person name="Zhou W."/>
            <person name="Yu Q."/>
            <person name="An N."/>
            <person name="Chen Y."/>
            <person name="Cai Q."/>
            <person name="Wang B."/>
            <person name="Liu B."/>
            <person name="Min J."/>
            <person name="Huang Y."/>
            <person name="Wu H."/>
            <person name="Li Z."/>
            <person name="Zhang Y."/>
            <person name="Yin Y."/>
            <person name="Song W."/>
            <person name="Jiang J."/>
            <person name="Jackson S.A."/>
            <person name="Wing R.A."/>
            <person name="Wang J."/>
            <person name="Chen M."/>
        </authorList>
    </citation>
    <scope>NUCLEOTIDE SEQUENCE [LARGE SCALE GENOMIC DNA]</scope>
    <source>
        <strain evidence="6">cv. IRGC 101232</strain>
    </source>
</reference>
<dbReference type="Proteomes" id="UP000006038">
    <property type="component" value="Chromosome 1"/>
</dbReference>
<accession>J3L2M2</accession>
<keyword evidence="2" id="KW-0805">Transcription regulation</keyword>
<evidence type="ECO:0000313" key="6">
    <source>
        <dbReference type="EnsemblPlants" id="OB01G34780.1"/>
    </source>
</evidence>
<organism evidence="6">
    <name type="scientific">Oryza brachyantha</name>
    <name type="common">malo sina</name>
    <dbReference type="NCBI Taxonomy" id="4533"/>
    <lineage>
        <taxon>Eukaryota</taxon>
        <taxon>Viridiplantae</taxon>
        <taxon>Streptophyta</taxon>
        <taxon>Embryophyta</taxon>
        <taxon>Tracheophyta</taxon>
        <taxon>Spermatophyta</taxon>
        <taxon>Magnoliopsida</taxon>
        <taxon>Liliopsida</taxon>
        <taxon>Poales</taxon>
        <taxon>Poaceae</taxon>
        <taxon>BOP clade</taxon>
        <taxon>Oryzoideae</taxon>
        <taxon>Oryzeae</taxon>
        <taxon>Oryzinae</taxon>
        <taxon>Oryza</taxon>
    </lineage>
</organism>
<name>J3L2M2_ORYBR</name>
<evidence type="ECO:0000256" key="4">
    <source>
        <dbReference type="ARBA" id="ARBA00023163"/>
    </source>
</evidence>
<dbReference type="Gene3D" id="2.40.330.10">
    <property type="entry name" value="DNA-binding pseudobarrel domain"/>
    <property type="match status" value="1"/>
</dbReference>
<dbReference type="Gramene" id="OB01G34780.1">
    <property type="protein sequence ID" value="OB01G34780.1"/>
    <property type="gene ID" value="OB01G34780"/>
</dbReference>
<proteinExistence type="predicted"/>
<keyword evidence="3" id="KW-0238">DNA-binding</keyword>
<dbReference type="EnsemblPlants" id="OB01G34780.1">
    <property type="protein sequence ID" value="OB01G34780.1"/>
    <property type="gene ID" value="OB01G34780"/>
</dbReference>
<comment type="subcellular location">
    <subcellularLocation>
        <location evidence="1">Nucleus</location>
    </subcellularLocation>
</comment>
<evidence type="ECO:0000256" key="2">
    <source>
        <dbReference type="ARBA" id="ARBA00023015"/>
    </source>
</evidence>
<evidence type="ECO:0000256" key="5">
    <source>
        <dbReference type="ARBA" id="ARBA00023242"/>
    </source>
</evidence>
<protein>
    <submittedName>
        <fullName evidence="6">Uncharacterized protein</fullName>
    </submittedName>
</protein>
<dbReference type="InterPro" id="IPR015300">
    <property type="entry name" value="DNA-bd_pseudobarrel_sf"/>
</dbReference>
<keyword evidence="7" id="KW-1185">Reference proteome</keyword>